<gene>
    <name evidence="1" type="ORF">BPOR_0186g00030</name>
</gene>
<dbReference type="AlphaFoldDB" id="A0A4Z1KU68"/>
<dbReference type="EMBL" id="PQXO01000186">
    <property type="protein sequence ID" value="TGO88061.1"/>
    <property type="molecule type" value="Genomic_DNA"/>
</dbReference>
<protein>
    <submittedName>
        <fullName evidence="1">Uncharacterized protein</fullName>
    </submittedName>
</protein>
<dbReference type="Proteomes" id="UP000297280">
    <property type="component" value="Unassembled WGS sequence"/>
</dbReference>
<comment type="caution">
    <text evidence="1">The sequence shown here is derived from an EMBL/GenBank/DDBJ whole genome shotgun (WGS) entry which is preliminary data.</text>
</comment>
<keyword evidence="2" id="KW-1185">Reference proteome</keyword>
<evidence type="ECO:0000313" key="1">
    <source>
        <dbReference type="EMBL" id="TGO88061.1"/>
    </source>
</evidence>
<name>A0A4Z1KU68_9HELO</name>
<proteinExistence type="predicted"/>
<organism evidence="1 2">
    <name type="scientific">Botrytis porri</name>
    <dbReference type="NCBI Taxonomy" id="87229"/>
    <lineage>
        <taxon>Eukaryota</taxon>
        <taxon>Fungi</taxon>
        <taxon>Dikarya</taxon>
        <taxon>Ascomycota</taxon>
        <taxon>Pezizomycotina</taxon>
        <taxon>Leotiomycetes</taxon>
        <taxon>Helotiales</taxon>
        <taxon>Sclerotiniaceae</taxon>
        <taxon>Botrytis</taxon>
    </lineage>
</organism>
<accession>A0A4Z1KU68</accession>
<dbReference type="STRING" id="87229.A0A4Z1KU68"/>
<evidence type="ECO:0000313" key="2">
    <source>
        <dbReference type="Proteomes" id="UP000297280"/>
    </source>
</evidence>
<reference evidence="1 2" key="1">
    <citation type="submission" date="2017-12" db="EMBL/GenBank/DDBJ databases">
        <title>Comparative genomics of Botrytis spp.</title>
        <authorList>
            <person name="Valero-Jimenez C.A."/>
            <person name="Tapia P."/>
            <person name="Veloso J."/>
            <person name="Silva-Moreno E."/>
            <person name="Staats M."/>
            <person name="Valdes J.H."/>
            <person name="Van Kan J.A.L."/>
        </authorList>
    </citation>
    <scope>NUCLEOTIDE SEQUENCE [LARGE SCALE GENOMIC DNA]</scope>
    <source>
        <strain evidence="1 2">MUCL3349</strain>
    </source>
</reference>
<sequence length="135" mass="15529">MNDALFATPFEPRDLSQLHHHITIRDFGEKLQKAADTAYPNDQQTIYTRVCVLLLWDGEDPALRVLIEVHELGIVLASIYNFEVEIYRIPNNGSHKKLNRKILDFIELGDDNKEGLKFLSWWALHAGSKLIAMLD</sequence>